<dbReference type="Pfam" id="PF16244">
    <property type="entry name" value="DUF4901"/>
    <property type="match status" value="2"/>
</dbReference>
<proteinExistence type="predicted"/>
<dbReference type="InterPro" id="IPR032599">
    <property type="entry name" value="YcdB/YcdC_rep_domain"/>
</dbReference>
<accession>A0A6P1ML47</accession>
<sequence>MIFTLLISTVSAAGAVSAFAGTSDSKQLTDAIAAVKKVIDIPESMSEFSYYYDEDQDSSSLIHLNWADTDHTSNASATVTNNGMITSFYCYTPEFQPNGLAKTTEAQAQKVAGDYLQKLLPDSAGKFRPEDNTNNAYGGDFTFTYRMYINDIPCDFIYASIGINKSTGKLSTYNLNADLKDLSIKDYPSKDKAITKPEAKKVYLAELGPKLKYLSDYNYTKKALKVFAAYETDGLNRAIDANTGKIIKLYQDYEIYRYMDKAKKETMNAAAGTGEIKFTEEELKEIQRTQNLLDKNQADKIARDMISSIGSQKLQSSSLREDWGPNQEYMWNLNYEKDYVTLDAKTGTLVGFTHSTDNDSKNDIGLDKAKNIAEGYLDAVCSDKKSQVVWTNESAMDSKYGDYNFIYTRQVNGVDFDDNTIAVTVDKANGQVVSYSRNWYDKVTFPKLDGAMAKEKVFDVADGFGNFGLIYKKDLDGKIVLVYDFQKNGTYIIDAFKGIRLDNTGSVYKDSDDSKDYTDIAGNWAEKTIKELKLNGYYLEGDKFAPKAATTQLEFFKYLYSPEQSYYKDNEDFYKMLVDSKIITKSEINANACITRQEAAKYICRYLGVDKLAKESSVFKNMYSDKINNSYVGYASAAYALGIMKGDAKGRFNGSNTLTHAETAVVLYNTLNKR</sequence>
<reference evidence="4 5" key="1">
    <citation type="submission" date="2020-01" db="EMBL/GenBank/DDBJ databases">
        <title>Genomic analysis of Aminipila sp. CBA3637.</title>
        <authorList>
            <person name="Kim Y.B."/>
            <person name="Roh S.W."/>
        </authorList>
    </citation>
    <scope>NUCLEOTIDE SEQUENCE [LARGE SCALE GENOMIC DNA]</scope>
    <source>
        <strain evidence="4 5">CBA3637</strain>
    </source>
</reference>
<evidence type="ECO:0000256" key="2">
    <source>
        <dbReference type="SAM" id="SignalP"/>
    </source>
</evidence>
<evidence type="ECO:0000256" key="1">
    <source>
        <dbReference type="ARBA" id="ARBA00022737"/>
    </source>
</evidence>
<dbReference type="Proteomes" id="UP000463883">
    <property type="component" value="Chromosome"/>
</dbReference>
<keyword evidence="5" id="KW-1185">Reference proteome</keyword>
<keyword evidence="1" id="KW-0677">Repeat</keyword>
<gene>
    <name evidence="4" type="ORF">Ami3637_10495</name>
</gene>
<keyword evidence="2" id="KW-0732">Signal</keyword>
<feature type="domain" description="SLH" evidence="3">
    <location>
        <begin position="618"/>
        <end position="674"/>
    </location>
</feature>
<feature type="chain" id="PRO_5027074267" description="SLH domain-containing protein" evidence="2">
    <location>
        <begin position="21"/>
        <end position="674"/>
    </location>
</feature>
<dbReference type="AlphaFoldDB" id="A0A6P1ML47"/>
<dbReference type="Pfam" id="PF00395">
    <property type="entry name" value="SLH"/>
    <property type="match status" value="1"/>
</dbReference>
<organism evidence="4 5">
    <name type="scientific">Aminipila terrae</name>
    <dbReference type="NCBI Taxonomy" id="2697030"/>
    <lineage>
        <taxon>Bacteria</taxon>
        <taxon>Bacillati</taxon>
        <taxon>Bacillota</taxon>
        <taxon>Clostridia</taxon>
        <taxon>Peptostreptococcales</taxon>
        <taxon>Anaerovoracaceae</taxon>
        <taxon>Aminipila</taxon>
    </lineage>
</organism>
<name>A0A6P1ML47_9FIRM</name>
<dbReference type="PROSITE" id="PS51272">
    <property type="entry name" value="SLH"/>
    <property type="match status" value="1"/>
</dbReference>
<dbReference type="RefSeq" id="WP_162362545.1">
    <property type="nucleotide sequence ID" value="NZ_CP047591.1"/>
</dbReference>
<evidence type="ECO:0000313" key="5">
    <source>
        <dbReference type="Proteomes" id="UP000463883"/>
    </source>
</evidence>
<evidence type="ECO:0000259" key="3">
    <source>
        <dbReference type="PROSITE" id="PS51272"/>
    </source>
</evidence>
<feature type="signal peptide" evidence="2">
    <location>
        <begin position="1"/>
        <end position="20"/>
    </location>
</feature>
<dbReference type="EMBL" id="CP047591">
    <property type="protein sequence ID" value="QHI72778.1"/>
    <property type="molecule type" value="Genomic_DNA"/>
</dbReference>
<evidence type="ECO:0000313" key="4">
    <source>
        <dbReference type="EMBL" id="QHI72778.1"/>
    </source>
</evidence>
<dbReference type="KEGG" id="amic:Ami3637_10495"/>
<dbReference type="InterPro" id="IPR001119">
    <property type="entry name" value="SLH_dom"/>
</dbReference>
<protein>
    <recommendedName>
        <fullName evidence="3">SLH domain-containing protein</fullName>
    </recommendedName>
</protein>